<evidence type="ECO:0000313" key="3">
    <source>
        <dbReference type="Proteomes" id="UP000310200"/>
    </source>
</evidence>
<sequence length="375" mass="41634">MFLRLPSYRAPTERHRVHIFVTMTYVEPTPTREGAKERRESEMMRGRYEEERKETSERRGGAKGGIVGGRRTGNEGWTMQGRGRAETLKWFETGSRTVAHFDPLGGWRTSYSTRAGCGRQLGFGYRRAWRGCEMRRSAVRMTESAPASDDIIRMSKRSGEARDKAACPTRVRFEELSSNQITGSGRLASVPLASRKNPPLKFASRESAGSSHRRRSRCALRDIADIAHAAMLTPYFSRSHPRAPVEAGASSVVSRETREGEGLIRRAFPLIWASALDQTAGGSAADLGGNERAEPPRCMARHSLSDECIYASHSPPTLFGDKSDQRDIALKFNHGKIRPFSLSTLASARKSPPFPVQLAIPFPEQGARRANTNIV</sequence>
<evidence type="ECO:0000313" key="2">
    <source>
        <dbReference type="EMBL" id="TGZ50531.1"/>
    </source>
</evidence>
<feature type="compositionally biased region" description="Basic and acidic residues" evidence="1">
    <location>
        <begin position="33"/>
        <end position="60"/>
    </location>
</feature>
<evidence type="ECO:0000256" key="1">
    <source>
        <dbReference type="SAM" id="MobiDB-lite"/>
    </source>
</evidence>
<dbReference type="EMBL" id="QBLH01001966">
    <property type="protein sequence ID" value="TGZ50531.1"/>
    <property type="molecule type" value="Genomic_DNA"/>
</dbReference>
<protein>
    <submittedName>
        <fullName evidence="2">Uncharacterized protein</fullName>
    </submittedName>
</protein>
<name>A0A4S2KLH5_9HYME</name>
<dbReference type="AlphaFoldDB" id="A0A4S2KLH5"/>
<dbReference type="Proteomes" id="UP000310200">
    <property type="component" value="Unassembled WGS sequence"/>
</dbReference>
<proteinExistence type="predicted"/>
<comment type="caution">
    <text evidence="2">The sequence shown here is derived from an EMBL/GenBank/DDBJ whole genome shotgun (WGS) entry which is preliminary data.</text>
</comment>
<keyword evidence="3" id="KW-1185">Reference proteome</keyword>
<accession>A0A4S2KLH5</accession>
<gene>
    <name evidence="2" type="ORF">DBV15_05235</name>
</gene>
<feature type="region of interest" description="Disordered" evidence="1">
    <location>
        <begin position="30"/>
        <end position="78"/>
    </location>
</feature>
<reference evidence="2 3" key="1">
    <citation type="journal article" date="2019" name="Philos. Trans. R. Soc. Lond., B, Biol. Sci.">
        <title>Ant behaviour and brain gene expression of defending hosts depend on the ecological success of the intruding social parasite.</title>
        <authorList>
            <person name="Kaur R."/>
            <person name="Stoldt M."/>
            <person name="Jongepier E."/>
            <person name="Feldmeyer B."/>
            <person name="Menzel F."/>
            <person name="Bornberg-Bauer E."/>
            <person name="Foitzik S."/>
        </authorList>
    </citation>
    <scope>NUCLEOTIDE SEQUENCE [LARGE SCALE GENOMIC DNA]</scope>
    <source>
        <tissue evidence="2">Whole body</tissue>
    </source>
</reference>
<feature type="compositionally biased region" description="Gly residues" evidence="1">
    <location>
        <begin position="62"/>
        <end position="71"/>
    </location>
</feature>
<organism evidence="2 3">
    <name type="scientific">Temnothorax longispinosus</name>
    <dbReference type="NCBI Taxonomy" id="300112"/>
    <lineage>
        <taxon>Eukaryota</taxon>
        <taxon>Metazoa</taxon>
        <taxon>Ecdysozoa</taxon>
        <taxon>Arthropoda</taxon>
        <taxon>Hexapoda</taxon>
        <taxon>Insecta</taxon>
        <taxon>Pterygota</taxon>
        <taxon>Neoptera</taxon>
        <taxon>Endopterygota</taxon>
        <taxon>Hymenoptera</taxon>
        <taxon>Apocrita</taxon>
        <taxon>Aculeata</taxon>
        <taxon>Formicoidea</taxon>
        <taxon>Formicidae</taxon>
        <taxon>Myrmicinae</taxon>
        <taxon>Temnothorax</taxon>
    </lineage>
</organism>